<organism evidence="1 2">
    <name type="scientific">Gordonia phage Daredevil</name>
    <dbReference type="NCBI Taxonomy" id="2283286"/>
    <lineage>
        <taxon>Viruses</taxon>
        <taxon>Duplodnaviria</taxon>
        <taxon>Heunggongvirae</taxon>
        <taxon>Uroviricota</taxon>
        <taxon>Caudoviricetes</taxon>
        <taxon>Daredevilvirus</taxon>
        <taxon>Daredevilvirus daredevil</taxon>
    </lineage>
</organism>
<keyword evidence="2" id="KW-1185">Reference proteome</keyword>
<protein>
    <submittedName>
        <fullName evidence="1">Uncharacterized protein</fullName>
    </submittedName>
</protein>
<dbReference type="RefSeq" id="YP_009807228.1">
    <property type="nucleotide sequence ID" value="NC_048021.1"/>
</dbReference>
<name>A0A345MIX0_9CAUD</name>
<dbReference type="EMBL" id="MH590603">
    <property type="protein sequence ID" value="AXH70501.1"/>
    <property type="molecule type" value="Genomic_DNA"/>
</dbReference>
<dbReference type="Proteomes" id="UP000257597">
    <property type="component" value="Segment"/>
</dbReference>
<dbReference type="KEGG" id="vg:54998104"/>
<dbReference type="GeneID" id="54998104"/>
<accession>A0A345MIX0</accession>
<evidence type="ECO:0000313" key="1">
    <source>
        <dbReference type="EMBL" id="AXH70501.1"/>
    </source>
</evidence>
<proteinExistence type="predicted"/>
<gene>
    <name evidence="1" type="primary">114</name>
    <name evidence="1" type="ORF">SEA_DAREDEVIL_114</name>
</gene>
<sequence length="70" mass="7452">MSAPLAPLAGVTTTSALAITLLMRLEPLGVILSRAEAEMLAHAIEFDFDVDFKHPDYRQGASGDVPDILA</sequence>
<evidence type="ECO:0000313" key="2">
    <source>
        <dbReference type="Proteomes" id="UP000257597"/>
    </source>
</evidence>
<reference evidence="2" key="1">
    <citation type="submission" date="2018-07" db="EMBL/GenBank/DDBJ databases">
        <authorList>
            <person name="Quirk P.G."/>
            <person name="Krulwich T.A."/>
        </authorList>
    </citation>
    <scope>NUCLEOTIDE SEQUENCE [LARGE SCALE GENOMIC DNA]</scope>
</reference>